<dbReference type="PANTHER" id="PTHR43440">
    <property type="entry name" value="UREASE"/>
    <property type="match status" value="1"/>
</dbReference>
<evidence type="ECO:0000313" key="7">
    <source>
        <dbReference type="EMBL" id="RXH72249.1"/>
    </source>
</evidence>
<dbReference type="EMBL" id="RDQH01000342">
    <property type="protein sequence ID" value="RXH72249.1"/>
    <property type="molecule type" value="Genomic_DNA"/>
</dbReference>
<keyword evidence="8" id="KW-1185">Reference proteome</keyword>
<dbReference type="InterPro" id="IPR006680">
    <property type="entry name" value="Amidohydro-rel"/>
</dbReference>
<feature type="domain" description="Urease" evidence="6">
    <location>
        <begin position="67"/>
        <end position="156"/>
    </location>
</feature>
<dbReference type="Proteomes" id="UP000290289">
    <property type="component" value="Chromosome 16"/>
</dbReference>
<dbReference type="Pfam" id="PF01979">
    <property type="entry name" value="Amidohydro_1"/>
    <property type="match status" value="1"/>
</dbReference>
<evidence type="ECO:0000256" key="5">
    <source>
        <dbReference type="PROSITE-ProRule" id="PRU00700"/>
    </source>
</evidence>
<dbReference type="STRING" id="3750.A0A498HMS2"/>
<dbReference type="InterPro" id="IPR032466">
    <property type="entry name" value="Metal_Hydrolase"/>
</dbReference>
<feature type="domain" description="Urease" evidence="6">
    <location>
        <begin position="157"/>
        <end position="200"/>
    </location>
</feature>
<dbReference type="UniPathway" id="UPA00258">
    <property type="reaction ID" value="UER00370"/>
</dbReference>
<evidence type="ECO:0000256" key="2">
    <source>
        <dbReference type="ARBA" id="ARBA00004897"/>
    </source>
</evidence>
<proteinExistence type="predicted"/>
<dbReference type="GO" id="GO:0016151">
    <property type="term" value="F:nickel cation binding"/>
    <property type="evidence" value="ECO:0007669"/>
    <property type="project" value="InterPro"/>
</dbReference>
<dbReference type="InterPro" id="IPR017951">
    <property type="entry name" value="Urease_asu_c"/>
</dbReference>
<comment type="pathway">
    <text evidence="2">Nitrogen metabolism; urea degradation; CO(2) and NH(3) from urea (urease route): step 1/1.</text>
</comment>
<keyword evidence="4" id="KW-0533">Nickel</keyword>
<name>A0A498HMS2_MALDO</name>
<comment type="caution">
    <text evidence="5">Lacks conserved residue(s) required for the propagation of feature annotation.</text>
</comment>
<comment type="caution">
    <text evidence="7">The sequence shown here is derived from an EMBL/GenBank/DDBJ whole genome shotgun (WGS) entry which is preliminary data.</text>
</comment>
<dbReference type="AlphaFoldDB" id="A0A498HMS2"/>
<evidence type="ECO:0000256" key="3">
    <source>
        <dbReference type="ARBA" id="ARBA00012934"/>
    </source>
</evidence>
<evidence type="ECO:0000313" key="8">
    <source>
        <dbReference type="Proteomes" id="UP000290289"/>
    </source>
</evidence>
<comment type="cofactor">
    <cofactor evidence="1">
        <name>Ni cation</name>
        <dbReference type="ChEBI" id="CHEBI:25516"/>
    </cofactor>
</comment>
<organism evidence="7 8">
    <name type="scientific">Malus domestica</name>
    <name type="common">Apple</name>
    <name type="synonym">Pyrus malus</name>
    <dbReference type="NCBI Taxonomy" id="3750"/>
    <lineage>
        <taxon>Eukaryota</taxon>
        <taxon>Viridiplantae</taxon>
        <taxon>Streptophyta</taxon>
        <taxon>Embryophyta</taxon>
        <taxon>Tracheophyta</taxon>
        <taxon>Spermatophyta</taxon>
        <taxon>Magnoliopsida</taxon>
        <taxon>eudicotyledons</taxon>
        <taxon>Gunneridae</taxon>
        <taxon>Pentapetalae</taxon>
        <taxon>rosids</taxon>
        <taxon>fabids</taxon>
        <taxon>Rosales</taxon>
        <taxon>Rosaceae</taxon>
        <taxon>Amygdaloideae</taxon>
        <taxon>Maleae</taxon>
        <taxon>Malus</taxon>
    </lineage>
</organism>
<gene>
    <name evidence="7" type="ORF">DVH24_033787</name>
</gene>
<dbReference type="EC" id="3.5.1.5" evidence="3"/>
<dbReference type="InterPro" id="IPR050112">
    <property type="entry name" value="Urease_alpha_subunit"/>
</dbReference>
<dbReference type="Gene3D" id="3.20.20.140">
    <property type="entry name" value="Metal-dependent hydrolases"/>
    <property type="match status" value="2"/>
</dbReference>
<dbReference type="PANTHER" id="PTHR43440:SF1">
    <property type="entry name" value="UREASE"/>
    <property type="match status" value="1"/>
</dbReference>
<dbReference type="GO" id="GO:0009039">
    <property type="term" value="F:urease activity"/>
    <property type="evidence" value="ECO:0007669"/>
    <property type="project" value="UniProtKB-EC"/>
</dbReference>
<sequence length="234" mass="25114">MTFTISPASTRQDVGNTANPEALHDIVMAGAMVLKLHEEWGSTPAAIDNCLASIQLLHLKEELSILTTGAGGGHAPDIIKVCGVKNALPSSTNPTWPFTSNTIDEHLDMLDIPEDVSFVESRIRAETIAAEDILHNMGAISIVSSDSQAMGRIGEVGKLADLVLWKSSFFGTKPEMVIRGGAVAWVNMGDPNANIPTPEPSSHHSSPFSELLHVLGSFIVPKNHLSHLYYNSKV</sequence>
<accession>A0A498HMS2</accession>
<dbReference type="InterPro" id="IPR011059">
    <property type="entry name" value="Metal-dep_hydrolase_composite"/>
</dbReference>
<reference evidence="7 8" key="1">
    <citation type="submission" date="2018-10" db="EMBL/GenBank/DDBJ databases">
        <title>A high-quality apple genome assembly.</title>
        <authorList>
            <person name="Hu J."/>
        </authorList>
    </citation>
    <scope>NUCLEOTIDE SEQUENCE [LARGE SCALE GENOMIC DNA]</scope>
    <source>
        <strain evidence="8">cv. HFTH1</strain>
        <tissue evidence="7">Young leaf</tissue>
    </source>
</reference>
<evidence type="ECO:0000256" key="1">
    <source>
        <dbReference type="ARBA" id="ARBA00001948"/>
    </source>
</evidence>
<dbReference type="SUPFAM" id="SSF51338">
    <property type="entry name" value="Composite domain of metallo-dependent hydrolases"/>
    <property type="match status" value="1"/>
</dbReference>
<dbReference type="SUPFAM" id="SSF51556">
    <property type="entry name" value="Metallo-dependent hydrolases"/>
    <property type="match status" value="1"/>
</dbReference>
<evidence type="ECO:0000259" key="6">
    <source>
        <dbReference type="PROSITE" id="PS51368"/>
    </source>
</evidence>
<evidence type="ECO:0000256" key="4">
    <source>
        <dbReference type="ARBA" id="ARBA00022596"/>
    </source>
</evidence>
<protein>
    <recommendedName>
        <fullName evidence="3">urease</fullName>
        <ecNumber evidence="3">3.5.1.5</ecNumber>
    </recommendedName>
</protein>
<dbReference type="PROSITE" id="PS51368">
    <property type="entry name" value="UREASE_3"/>
    <property type="match status" value="2"/>
</dbReference>
<dbReference type="GO" id="GO:0043419">
    <property type="term" value="P:urea catabolic process"/>
    <property type="evidence" value="ECO:0007669"/>
    <property type="project" value="UniProtKB-UniPathway"/>
</dbReference>